<protein>
    <submittedName>
        <fullName evidence="1">Uncharacterized protein</fullName>
    </submittedName>
</protein>
<name>A0A0F8Z0I4_9ZZZZ</name>
<accession>A0A0F8Z0I4</accession>
<comment type="caution">
    <text evidence="1">The sequence shown here is derived from an EMBL/GenBank/DDBJ whole genome shotgun (WGS) entry which is preliminary data.</text>
</comment>
<proteinExistence type="predicted"/>
<dbReference type="EMBL" id="LAZR01066375">
    <property type="protein sequence ID" value="KKK53691.1"/>
    <property type="molecule type" value="Genomic_DNA"/>
</dbReference>
<gene>
    <name evidence="1" type="ORF">LCGC14_3092260</name>
</gene>
<sequence>MFCPEDGTLIEPPATPNGSVLLQYPPCSGCGTIWRYVGTSLEGVRYEVVRETPTPESLLGLVPTLQAVGLPVITECPIHPGSDHDPFDCPTMEENYEGCPYCGQAEHTKGSCLEPADFEKGEPC</sequence>
<organism evidence="1">
    <name type="scientific">marine sediment metagenome</name>
    <dbReference type="NCBI Taxonomy" id="412755"/>
    <lineage>
        <taxon>unclassified sequences</taxon>
        <taxon>metagenomes</taxon>
        <taxon>ecological metagenomes</taxon>
    </lineage>
</organism>
<evidence type="ECO:0000313" key="1">
    <source>
        <dbReference type="EMBL" id="KKK53691.1"/>
    </source>
</evidence>
<reference evidence="1" key="1">
    <citation type="journal article" date="2015" name="Nature">
        <title>Complex archaea that bridge the gap between prokaryotes and eukaryotes.</title>
        <authorList>
            <person name="Spang A."/>
            <person name="Saw J.H."/>
            <person name="Jorgensen S.L."/>
            <person name="Zaremba-Niedzwiedzka K."/>
            <person name="Martijn J."/>
            <person name="Lind A.E."/>
            <person name="van Eijk R."/>
            <person name="Schleper C."/>
            <person name="Guy L."/>
            <person name="Ettema T.J."/>
        </authorList>
    </citation>
    <scope>NUCLEOTIDE SEQUENCE</scope>
</reference>
<dbReference type="AlphaFoldDB" id="A0A0F8Z0I4"/>